<feature type="non-terminal residue" evidence="1">
    <location>
        <position position="1"/>
    </location>
</feature>
<keyword evidence="2" id="KW-1185">Reference proteome</keyword>
<proteinExistence type="predicted"/>
<dbReference type="Proteomes" id="UP000623795">
    <property type="component" value="Unassembled WGS sequence"/>
</dbReference>
<accession>A0ABX1Q455</accession>
<sequence length="35" mass="3701">GRLAIAEAVLAALLFACAVWYARVSAPSRQARVEA</sequence>
<comment type="caution">
    <text evidence="1">The sequence shown here is derived from an EMBL/GenBank/DDBJ whole genome shotgun (WGS) entry which is preliminary data.</text>
</comment>
<protein>
    <submittedName>
        <fullName evidence="1">DUF2069 domain-containing protein</fullName>
    </submittedName>
</protein>
<name>A0ABX1Q455_9RHOO</name>
<dbReference type="EMBL" id="WTVN01000117">
    <property type="protein sequence ID" value="NMG46489.1"/>
    <property type="molecule type" value="Genomic_DNA"/>
</dbReference>
<gene>
    <name evidence="1" type="ORF">GPA22_22520</name>
</gene>
<evidence type="ECO:0000313" key="2">
    <source>
        <dbReference type="Proteomes" id="UP000623795"/>
    </source>
</evidence>
<reference evidence="1 2" key="1">
    <citation type="submission" date="2019-12" db="EMBL/GenBank/DDBJ databases">
        <title>Comparative genomics gives insights into the taxonomy of the Azoarcus-Aromatoleum group and reveals separate origins of nif in the plant-associated Azoarcus and non-plant-associated Aromatoleum sub-groups.</title>
        <authorList>
            <person name="Lafos M."/>
            <person name="Maluk M."/>
            <person name="Batista M."/>
            <person name="Junghare M."/>
            <person name="Carmona M."/>
            <person name="Faoro H."/>
            <person name="Cruz L.M."/>
            <person name="Battistoni F."/>
            <person name="De Souza E."/>
            <person name="Pedrosa F."/>
            <person name="Chen W.-M."/>
            <person name="Poole P.S."/>
            <person name="Dixon R.A."/>
            <person name="James E.K."/>
        </authorList>
    </citation>
    <scope>NUCLEOTIDE SEQUENCE [LARGE SCALE GENOMIC DNA]</scope>
    <source>
        <strain evidence="1 2">Td21</strain>
    </source>
</reference>
<evidence type="ECO:0000313" key="1">
    <source>
        <dbReference type="EMBL" id="NMG46489.1"/>
    </source>
</evidence>
<organism evidence="1 2">
    <name type="scientific">Aromatoleum toluvorans</name>
    <dbReference type="NCBI Taxonomy" id="92002"/>
    <lineage>
        <taxon>Bacteria</taxon>
        <taxon>Pseudomonadati</taxon>
        <taxon>Pseudomonadota</taxon>
        <taxon>Betaproteobacteria</taxon>
        <taxon>Rhodocyclales</taxon>
        <taxon>Rhodocyclaceae</taxon>
        <taxon>Aromatoleum</taxon>
    </lineage>
</organism>